<keyword evidence="2" id="KW-1185">Reference proteome</keyword>
<dbReference type="Proteomes" id="UP001198571">
    <property type="component" value="Unassembled WGS sequence"/>
</dbReference>
<dbReference type="EMBL" id="JACDXX010000011">
    <property type="protein sequence ID" value="MCB5410816.1"/>
    <property type="molecule type" value="Genomic_DNA"/>
</dbReference>
<sequence length="469" mass="49223">MLSLGLSLSALALRQPLAPPGPRLHIASGHGHAGSTFLCDQPGPWFADDQPIAGETGSAWTMTKALEGAAIRCGASNVIQVDAPGPAALLFDLNFATDSYQALGLPLTAAEVLSHSRASVKNIADSSGLFSPRAANILPRSDLGLLIEGTRTNRCLRSRELNHALWLRSGLSASRDQPGIDGAAGTATLLTATSPGGTITQSITATGANYWPSFFLRRITGTGALEGTLNGSDWYPLLEAEPGRWFISFAPGLHYLNIANPVIGLRLATPGDQILVDAVQLENSAVGASSPIYTTSAALSRAADTAQLSPALTALTSMRRGTILAEITHMSMLRAIGTYPQVVNARLDAQNKLGIEINGAGQMQGFLPYKDSQFLRRPWSAGLMMSGSRMRIAASWGGGYALARFTGGEGGIEANGYERLPDIAPLSIGLASNNGGQQGFLYLSRLVWFSDALPETALAAWISSASLPL</sequence>
<evidence type="ECO:0000313" key="1">
    <source>
        <dbReference type="EMBL" id="MCB5410816.1"/>
    </source>
</evidence>
<evidence type="ECO:0000313" key="2">
    <source>
        <dbReference type="Proteomes" id="UP001198571"/>
    </source>
</evidence>
<reference evidence="1 2" key="1">
    <citation type="submission" date="2020-07" db="EMBL/GenBank/DDBJ databases">
        <title>Pseudogemmobacter sp. nov., isolated from poultry manure in Taiwan.</title>
        <authorList>
            <person name="Lin S.-Y."/>
            <person name="Tang Y.-S."/>
            <person name="Young C.-C."/>
        </authorList>
    </citation>
    <scope>NUCLEOTIDE SEQUENCE [LARGE SCALE GENOMIC DNA]</scope>
    <source>
        <strain evidence="1 2">CC-YST710</strain>
    </source>
</reference>
<proteinExistence type="predicted"/>
<organism evidence="1 2">
    <name type="scientific">Pseudogemmobacter faecipullorum</name>
    <dbReference type="NCBI Taxonomy" id="2755041"/>
    <lineage>
        <taxon>Bacteria</taxon>
        <taxon>Pseudomonadati</taxon>
        <taxon>Pseudomonadota</taxon>
        <taxon>Alphaproteobacteria</taxon>
        <taxon>Rhodobacterales</taxon>
        <taxon>Paracoccaceae</taxon>
        <taxon>Pseudogemmobacter</taxon>
    </lineage>
</organism>
<accession>A0ABS8CN99</accession>
<comment type="caution">
    <text evidence="1">The sequence shown here is derived from an EMBL/GenBank/DDBJ whole genome shotgun (WGS) entry which is preliminary data.</text>
</comment>
<name>A0ABS8CN99_9RHOB</name>
<gene>
    <name evidence="1" type="ORF">H0485_12505</name>
</gene>
<dbReference type="RefSeq" id="WP_226936046.1">
    <property type="nucleotide sequence ID" value="NZ_JACDXX010000011.1"/>
</dbReference>
<protein>
    <submittedName>
        <fullName evidence="1">Uncharacterized protein</fullName>
    </submittedName>
</protein>